<feature type="region of interest" description="Disordered" evidence="6">
    <location>
        <begin position="500"/>
        <end position="547"/>
    </location>
</feature>
<evidence type="ECO:0000259" key="7">
    <source>
        <dbReference type="PROSITE" id="PS50157"/>
    </source>
</evidence>
<dbReference type="PROSITE" id="PS00028">
    <property type="entry name" value="ZINC_FINGER_C2H2_1"/>
    <property type="match status" value="16"/>
</dbReference>
<name>A0ABM3G714_NEOLC</name>
<dbReference type="Pfam" id="PF00096">
    <property type="entry name" value="zf-C2H2"/>
    <property type="match status" value="3"/>
</dbReference>
<dbReference type="Gene3D" id="3.30.160.60">
    <property type="entry name" value="Classic Zinc Finger"/>
    <property type="match status" value="9"/>
</dbReference>
<proteinExistence type="predicted"/>
<keyword evidence="4" id="KW-0862">Zinc</keyword>
<evidence type="ECO:0000256" key="5">
    <source>
        <dbReference type="PROSITE-ProRule" id="PRU00042"/>
    </source>
</evidence>
<feature type="compositionally biased region" description="Basic and acidic residues" evidence="6">
    <location>
        <begin position="507"/>
        <end position="524"/>
    </location>
</feature>
<dbReference type="Proteomes" id="UP000829291">
    <property type="component" value="Chromosome 1"/>
</dbReference>
<feature type="region of interest" description="Disordered" evidence="6">
    <location>
        <begin position="245"/>
        <end position="313"/>
    </location>
</feature>
<dbReference type="InterPro" id="IPR036236">
    <property type="entry name" value="Znf_C2H2_sf"/>
</dbReference>
<evidence type="ECO:0000256" key="6">
    <source>
        <dbReference type="SAM" id="MobiDB-lite"/>
    </source>
</evidence>
<evidence type="ECO:0000256" key="1">
    <source>
        <dbReference type="ARBA" id="ARBA00022723"/>
    </source>
</evidence>
<feature type="region of interest" description="Disordered" evidence="6">
    <location>
        <begin position="799"/>
        <end position="861"/>
    </location>
</feature>
<feature type="domain" description="C2H2-type" evidence="7">
    <location>
        <begin position="144"/>
        <end position="171"/>
    </location>
</feature>
<feature type="compositionally biased region" description="Polar residues" evidence="6">
    <location>
        <begin position="352"/>
        <end position="368"/>
    </location>
</feature>
<feature type="domain" description="C2H2-type" evidence="7">
    <location>
        <begin position="415"/>
        <end position="438"/>
    </location>
</feature>
<dbReference type="InterPro" id="IPR013087">
    <property type="entry name" value="Znf_C2H2_type"/>
</dbReference>
<evidence type="ECO:0000256" key="3">
    <source>
        <dbReference type="ARBA" id="ARBA00022771"/>
    </source>
</evidence>
<feature type="compositionally biased region" description="Low complexity" evidence="6">
    <location>
        <begin position="109"/>
        <end position="123"/>
    </location>
</feature>
<feature type="compositionally biased region" description="Low complexity" evidence="6">
    <location>
        <begin position="287"/>
        <end position="298"/>
    </location>
</feature>
<feature type="domain" description="C2H2-type" evidence="7">
    <location>
        <begin position="775"/>
        <end position="803"/>
    </location>
</feature>
<dbReference type="PANTHER" id="PTHR24379">
    <property type="entry name" value="KRAB AND ZINC FINGER DOMAIN-CONTAINING"/>
    <property type="match status" value="1"/>
</dbReference>
<dbReference type="SMART" id="SM00355">
    <property type="entry name" value="ZnF_C2H2"/>
    <property type="match status" value="24"/>
</dbReference>
<dbReference type="GeneID" id="107225745"/>
<feature type="region of interest" description="Disordered" evidence="6">
    <location>
        <begin position="29"/>
        <end position="139"/>
    </location>
</feature>
<feature type="domain" description="C2H2-type" evidence="7">
    <location>
        <begin position="1143"/>
        <end position="1171"/>
    </location>
</feature>
<protein>
    <submittedName>
        <fullName evidence="9">Zinc finger protein 423 isoform X1</fullName>
    </submittedName>
</protein>
<feature type="region of interest" description="Disordered" evidence="6">
    <location>
        <begin position="1294"/>
        <end position="1392"/>
    </location>
</feature>
<feature type="domain" description="C2H2-type" evidence="7">
    <location>
        <begin position="172"/>
        <end position="199"/>
    </location>
</feature>
<keyword evidence="8" id="KW-1185">Reference proteome</keyword>
<evidence type="ECO:0000256" key="4">
    <source>
        <dbReference type="ARBA" id="ARBA00022833"/>
    </source>
</evidence>
<accession>A0ABM3G714</accession>
<feature type="compositionally biased region" description="Polar residues" evidence="6">
    <location>
        <begin position="77"/>
        <end position="94"/>
    </location>
</feature>
<evidence type="ECO:0000313" key="9">
    <source>
        <dbReference type="RefSeq" id="XP_046596061.1"/>
    </source>
</evidence>
<gene>
    <name evidence="9" type="primary">LOC107225745</name>
</gene>
<feature type="domain" description="C2H2-type" evidence="7">
    <location>
        <begin position="903"/>
        <end position="931"/>
    </location>
</feature>
<feature type="domain" description="C2H2-type" evidence="7">
    <location>
        <begin position="1177"/>
        <end position="1207"/>
    </location>
</feature>
<keyword evidence="1" id="KW-0479">Metal-binding</keyword>
<feature type="domain" description="C2H2-type" evidence="7">
    <location>
        <begin position="651"/>
        <end position="679"/>
    </location>
</feature>
<dbReference type="SUPFAM" id="SSF57667">
    <property type="entry name" value="beta-beta-alpha zinc fingers"/>
    <property type="match status" value="4"/>
</dbReference>
<feature type="compositionally biased region" description="Basic residues" evidence="6">
    <location>
        <begin position="1"/>
        <end position="11"/>
    </location>
</feature>
<organism evidence="8 9">
    <name type="scientific">Neodiprion lecontei</name>
    <name type="common">Redheaded pine sawfly</name>
    <dbReference type="NCBI Taxonomy" id="441921"/>
    <lineage>
        <taxon>Eukaryota</taxon>
        <taxon>Metazoa</taxon>
        <taxon>Ecdysozoa</taxon>
        <taxon>Arthropoda</taxon>
        <taxon>Hexapoda</taxon>
        <taxon>Insecta</taxon>
        <taxon>Pterygota</taxon>
        <taxon>Neoptera</taxon>
        <taxon>Endopterygota</taxon>
        <taxon>Hymenoptera</taxon>
        <taxon>Tenthredinoidea</taxon>
        <taxon>Diprionidae</taxon>
        <taxon>Diprioninae</taxon>
        <taxon>Neodiprion</taxon>
    </lineage>
</organism>
<dbReference type="RefSeq" id="XP_046596061.1">
    <property type="nucleotide sequence ID" value="XM_046740105.1"/>
</dbReference>
<feature type="domain" description="C2H2-type" evidence="7">
    <location>
        <begin position="200"/>
        <end position="227"/>
    </location>
</feature>
<feature type="region of interest" description="Disordered" evidence="6">
    <location>
        <begin position="1"/>
        <end position="20"/>
    </location>
</feature>
<feature type="domain" description="C2H2-type" evidence="7">
    <location>
        <begin position="228"/>
        <end position="255"/>
    </location>
</feature>
<feature type="compositionally biased region" description="Basic and acidic residues" evidence="6">
    <location>
        <begin position="369"/>
        <end position="397"/>
    </location>
</feature>
<feature type="region of interest" description="Disordered" evidence="6">
    <location>
        <begin position="351"/>
        <end position="399"/>
    </location>
</feature>
<reference evidence="9" key="1">
    <citation type="submission" date="2025-08" db="UniProtKB">
        <authorList>
            <consortium name="RefSeq"/>
        </authorList>
    </citation>
    <scope>IDENTIFICATION</scope>
    <source>
        <tissue evidence="9">Thorax and Abdomen</tissue>
    </source>
</reference>
<keyword evidence="2" id="KW-0677">Repeat</keyword>
<keyword evidence="3 5" id="KW-0863">Zinc-finger</keyword>
<feature type="compositionally biased region" description="Basic and acidic residues" evidence="6">
    <location>
        <begin position="1318"/>
        <end position="1339"/>
    </location>
</feature>
<evidence type="ECO:0000313" key="8">
    <source>
        <dbReference type="Proteomes" id="UP000829291"/>
    </source>
</evidence>
<dbReference type="PROSITE" id="PS50157">
    <property type="entry name" value="ZINC_FINGER_C2H2_2"/>
    <property type="match status" value="10"/>
</dbReference>
<evidence type="ECO:0000256" key="2">
    <source>
        <dbReference type="ARBA" id="ARBA00022737"/>
    </source>
</evidence>
<feature type="compositionally biased region" description="Low complexity" evidence="6">
    <location>
        <begin position="840"/>
        <end position="850"/>
    </location>
</feature>
<dbReference type="PANTHER" id="PTHR24379:SF121">
    <property type="entry name" value="C2H2-TYPE DOMAIN-CONTAINING PROTEIN"/>
    <property type="match status" value="1"/>
</dbReference>
<feature type="compositionally biased region" description="Acidic residues" evidence="6">
    <location>
        <begin position="1340"/>
        <end position="1354"/>
    </location>
</feature>
<sequence>MSRRKQAKPRSLKRDEEWDDINEQYALDNLDHDCEASAIKPEDDEDEDEELQRAFSRASDEYLQEDGPPSLQGPDLENQNSFDSEALGTGSSSWHSEDGGPVSRRGGDTPSSCATPTSASFPSEPEAEGENGPHADMNNPAAPYPCQFCDRSFPRLSYLKKHEQSHGDQMPYKCSWCARLFKHKRSRDRHVKLHTGDRRYRCTHCEAAFSRSDHLKIHMKTHDTQKPYQCTACSRGYNTAAALTSHMQSHKKHHHGITQNSKLDSDFGRRSVSSHSTASPPVPNSPSPSLNLTLTSRNQGKGSPMVPSASSTPVLHSPMKLACMYCTRDSFTSMQQLQMHVHAMHRAILSGDNRTMPSPGQVSEVSSLSRERMFDSQEKPFKEQEKKLSDERQEKGSEGGNNLCVKTEYFDNSGFSCGQCTMKFSNLGTLRDHLISIHRVDGFGATLMCPLCGIPCISAAAYAEHYVLQHCDDRRINYAENSDYADLKTMSRNSLKADALGYGTNKSSRDSERAVKQSDRESAEPKMATNGNYEAKDQPADLTNKHGRSGEVYSAGTLLCGQCGAALKDFESFREHLARHLQADHRKEVAKNPCPKCDASFQDREEMLGHLTKHFLGQVTKEYACGVCKKFYPHPDLLQRHLLDSHAHHLYRCALCRDTFDSRVAIQVHFAVKHSQECRVYRCSVCPTTNNENSPGNSPGGGNRNLFRSEAEMASHVRAVHAPPVAVAEGPMMPRSPATTPGTLGANLRCVFCGVCCGSDLELQLHLANHSASLYRCPICREGFAVEFLLDKHMQSHHLGGLPTGQTTPRENGRVINPRASHGTEDSAGRVQKRGRSPANSNNNSVSQRDNNNKRPNHGSNAAQHCELCERGEFANDAELQAHKKLAHTPPKAQNKALATLSLTCAYCGEVCRSRSELESHTRVQHASNEPGGRHKCNICDEVCPSGSTLAEHKLQKHCKILLSDTCFVCRGVLNSENQFLEHIQRHSLENVDPQQRVDNSLPHLPSPCVICRQTLITDLECRLHARYHLRASSSQNSSPNLSRKSPNPSCCICLRESPAEDVVNLPSNPVTGGNQSLQVCKSCYARHTQGLPILHSPYEHVRHGAGKEDRTWDQAKWESKISAKDFTRVQEAAVNPSDEEVRRCDDCGVKFEAPEELEAHRTQEHPQREENQPKTYTCIQCQISFATEAEIQKHVRKEHLESTGKPCTDALRCHLCLTEASSPLQLQAHLIEHTFAGCAALSCYICQALFTAPAGLQNHMLQQHGLGARPYDCNLCSLKFFFRAELDHHVITSHRSGGSVSPGDHQPTSTAVTIRNLDGDNKETEQRKSHEVRVKDEMVAGEEEDVNVDEQGDEEARDRDQEGEERGEEEVKKAKVTAQGEPEGSVEKNDL</sequence>